<dbReference type="Proteomes" id="UP000179807">
    <property type="component" value="Unassembled WGS sequence"/>
</dbReference>
<evidence type="ECO:0000313" key="2">
    <source>
        <dbReference type="EMBL" id="OHT07105.1"/>
    </source>
</evidence>
<protein>
    <submittedName>
        <fullName evidence="2">Uncharacterized protein</fullName>
    </submittedName>
</protein>
<proteinExistence type="predicted"/>
<name>A0A1J4K6K9_9EUKA</name>
<organism evidence="2 3">
    <name type="scientific">Tritrichomonas foetus</name>
    <dbReference type="NCBI Taxonomy" id="1144522"/>
    <lineage>
        <taxon>Eukaryota</taxon>
        <taxon>Metamonada</taxon>
        <taxon>Parabasalia</taxon>
        <taxon>Tritrichomonadida</taxon>
        <taxon>Tritrichomonadidae</taxon>
        <taxon>Tritrichomonas</taxon>
    </lineage>
</organism>
<dbReference type="AlphaFoldDB" id="A0A1J4K6K9"/>
<sequence>MINKTLIFNSYEGDFSGRKPFLFLKIEFQWINFHNLENQMGDSVNIKKLKNPEGRSFLDELEQAEENLSKQDAKLFFRTVLSHFDSNISTRNGNAILKTILSLLQKSKIAQVFVDNDFASSLPLSSKNFASSAFAILLHLAKAYPAALTNDSLIDNLSDAIPRTPDKALVVIATFAQNTIAKKRSKNWNSDSDDDQISDSDSDGYNPRKSKKRSSRHRNNTDLDNDFEAEPLFDLLVKHAEIYANNDDLVPPFLSLLALLNDSSSEFRQKRGRKCAKIISLIMESAETPLLKKCYGSLKTYRRLAPSLTLIKRHLKSRALQSSVLSYLVLSPPLTVDSTFLEMLLTIANSDARGSYVLFQIAQKEENAEMLVEDAENLGWLKMSLPTAEDTLKLLLVVFQHKNLRDSVAHTPHFLRLLLAASKKTKDAGVLTVVCTMLRRVTFDRKISAEMKEIGFLATFFSRALDITENMAVHSGLLLADTLARVGFFSDFLEIAPKVCEIAQDGGPLSNVAAQLAVDLAVYPKCIRVLRKEGMESFFKRKLKDQKLKRTAQKFFELLEDGPD</sequence>
<keyword evidence="3" id="KW-1185">Reference proteome</keyword>
<gene>
    <name evidence="2" type="ORF">TRFO_05334</name>
</gene>
<dbReference type="RefSeq" id="XP_068360241.1">
    <property type="nucleotide sequence ID" value="XM_068492428.1"/>
</dbReference>
<feature type="compositionally biased region" description="Basic residues" evidence="1">
    <location>
        <begin position="208"/>
        <end position="218"/>
    </location>
</feature>
<dbReference type="VEuPathDB" id="TrichDB:TRFO_05334"/>
<accession>A0A1J4K6K9</accession>
<feature type="region of interest" description="Disordered" evidence="1">
    <location>
        <begin position="184"/>
        <end position="223"/>
    </location>
</feature>
<reference evidence="2" key="1">
    <citation type="submission" date="2016-10" db="EMBL/GenBank/DDBJ databases">
        <authorList>
            <person name="Benchimol M."/>
            <person name="Almeida L.G."/>
            <person name="Vasconcelos A.T."/>
            <person name="Perreira-Neves A."/>
            <person name="Rosa I.A."/>
            <person name="Tasca T."/>
            <person name="Bogo M.R."/>
            <person name="de Souza W."/>
        </authorList>
    </citation>
    <scope>NUCLEOTIDE SEQUENCE [LARGE SCALE GENOMIC DNA]</scope>
    <source>
        <strain evidence="2">K</strain>
    </source>
</reference>
<dbReference type="GeneID" id="94827132"/>
<evidence type="ECO:0000256" key="1">
    <source>
        <dbReference type="SAM" id="MobiDB-lite"/>
    </source>
</evidence>
<feature type="compositionally biased region" description="Acidic residues" evidence="1">
    <location>
        <begin position="191"/>
        <end position="202"/>
    </location>
</feature>
<dbReference type="EMBL" id="MLAK01000705">
    <property type="protein sequence ID" value="OHT07105.1"/>
    <property type="molecule type" value="Genomic_DNA"/>
</dbReference>
<comment type="caution">
    <text evidence="2">The sequence shown here is derived from an EMBL/GenBank/DDBJ whole genome shotgun (WGS) entry which is preliminary data.</text>
</comment>
<evidence type="ECO:0000313" key="3">
    <source>
        <dbReference type="Proteomes" id="UP000179807"/>
    </source>
</evidence>